<feature type="region of interest" description="Disordered" evidence="2">
    <location>
        <begin position="613"/>
        <end position="638"/>
    </location>
</feature>
<dbReference type="InterPro" id="IPR002110">
    <property type="entry name" value="Ankyrin_rpt"/>
</dbReference>
<feature type="repeat" description="ANK" evidence="1">
    <location>
        <begin position="206"/>
        <end position="227"/>
    </location>
</feature>
<accession>D2VLE3</accession>
<keyword evidence="1" id="KW-0040">ANK repeat</keyword>
<dbReference type="PANTHER" id="PTHR24184">
    <property type="entry name" value="SI:CH211-189E2.2"/>
    <property type="match status" value="1"/>
</dbReference>
<dbReference type="PROSITE" id="PS50088">
    <property type="entry name" value="ANK_REPEAT"/>
    <property type="match status" value="2"/>
</dbReference>
<dbReference type="PANTHER" id="PTHR24184:SF11">
    <property type="entry name" value="ANKYRIN REPEAT AND SOCS BOX CONTAINING 3"/>
    <property type="match status" value="1"/>
</dbReference>
<dbReference type="GeneID" id="8851860"/>
<dbReference type="OMA" id="HICITRE"/>
<dbReference type="RefSeq" id="XP_002675116.1">
    <property type="nucleotide sequence ID" value="XM_002675070.1"/>
</dbReference>
<dbReference type="STRING" id="5762.D2VLE3"/>
<dbReference type="KEGG" id="ngr:NAEGRDRAFT_50512"/>
<name>D2VLE3_NAEGR</name>
<dbReference type="VEuPathDB" id="AmoebaDB:NAEGRDRAFT_50512"/>
<protein>
    <submittedName>
        <fullName evidence="3">Predicted protein</fullName>
    </submittedName>
</protein>
<feature type="compositionally biased region" description="Low complexity" evidence="2">
    <location>
        <begin position="44"/>
        <end position="66"/>
    </location>
</feature>
<dbReference type="Gene3D" id="1.25.40.20">
    <property type="entry name" value="Ankyrin repeat-containing domain"/>
    <property type="match status" value="2"/>
</dbReference>
<proteinExistence type="predicted"/>
<dbReference type="eggNOG" id="KOG4177">
    <property type="taxonomic scope" value="Eukaryota"/>
</dbReference>
<gene>
    <name evidence="3" type="ORF">NAEGRDRAFT_50512</name>
</gene>
<dbReference type="PROSITE" id="PS50297">
    <property type="entry name" value="ANK_REP_REGION"/>
    <property type="match status" value="2"/>
</dbReference>
<dbReference type="SMART" id="SM00248">
    <property type="entry name" value="ANK"/>
    <property type="match status" value="7"/>
</dbReference>
<keyword evidence="4" id="KW-1185">Reference proteome</keyword>
<evidence type="ECO:0000256" key="1">
    <source>
        <dbReference type="PROSITE-ProRule" id="PRU00023"/>
    </source>
</evidence>
<feature type="region of interest" description="Disordered" evidence="2">
    <location>
        <begin position="44"/>
        <end position="78"/>
    </location>
</feature>
<feature type="region of interest" description="Disordered" evidence="2">
    <location>
        <begin position="711"/>
        <end position="730"/>
    </location>
</feature>
<dbReference type="OrthoDB" id="341259at2759"/>
<dbReference type="Pfam" id="PF12796">
    <property type="entry name" value="Ank_2"/>
    <property type="match status" value="3"/>
</dbReference>
<feature type="compositionally biased region" description="Low complexity" evidence="2">
    <location>
        <begin position="618"/>
        <end position="638"/>
    </location>
</feature>
<evidence type="ECO:0000313" key="4">
    <source>
        <dbReference type="Proteomes" id="UP000006671"/>
    </source>
</evidence>
<dbReference type="InParanoid" id="D2VLE3"/>
<sequence>MSNTSPSLLLYEENNVFNASSDETNLDETVDVSTSSNTANSTIITTSITTNTNTDETTTSNQNQQPKKQKTRKPQENEYSELSGYEWKHLFLYSCTNGDLLLFKQLIDVLDKKLGNSHEQDFNNKDFNFFDINVRDERRATALHKACAYGHICITRELLLRSDVDKYCVDASLATPFHYAAASGNVLVVNLLFSQAKESLDSRDIFGNTPLLLAMQNGRLEVVRFLLGILPTNSIRTKKSTNSRSLLHLAASNYDIEGMKLLLLERNELIKERNKKKSKTEEVDESDHDLDELMYRECLQDMCCTSMSPEQETSSILTGDTSNMELRLSAHGKVLIQAKEENGLTPLMLAIKEYRSTVSKTPAEKQVCLMYLLMAEISSQNSSGSNHAPIDSMKRTTLHIAAVHDCADFFRLIALMFDTEFYMEQLMMKDNTGLTPLHLACKQGSINVVETIILMCSNAIPQKEQNKITSPPSPLTSISCATTTTSIPITIKQPRNGDSYNSILIKSPPSSPSFNTPIIQIQNLIPNTPTSLKVLNSADTKNRPPIFYAAFALAKHCKKEAKEMPVQSLDSANQSSTSTSSIHILGVRGEKDTFQKIIFNLISTGLVSLHPLPNSPHSTPASPSKNSNTTNPPTTPSSTFDLLCNETDYFEKFPQHFRVCSPTGNKSKRNFDDFYSNPLHSPSQIHTRTARSMSSSGFSLRKSFGLFQSSSLAEDVDVRPPTSPSKRNLQ</sequence>
<dbReference type="EMBL" id="GG738880">
    <property type="protein sequence ID" value="EFC42372.1"/>
    <property type="molecule type" value="Genomic_DNA"/>
</dbReference>
<dbReference type="Proteomes" id="UP000006671">
    <property type="component" value="Unassembled WGS sequence"/>
</dbReference>
<dbReference type="InterPro" id="IPR036770">
    <property type="entry name" value="Ankyrin_rpt-contain_sf"/>
</dbReference>
<feature type="repeat" description="ANK" evidence="1">
    <location>
        <begin position="432"/>
        <end position="453"/>
    </location>
</feature>
<dbReference type="AlphaFoldDB" id="D2VLE3"/>
<reference evidence="3 4" key="1">
    <citation type="journal article" date="2010" name="Cell">
        <title>The genome of Naegleria gruberi illuminates early eukaryotic versatility.</title>
        <authorList>
            <person name="Fritz-Laylin L.K."/>
            <person name="Prochnik S.E."/>
            <person name="Ginger M.L."/>
            <person name="Dacks J.B."/>
            <person name="Carpenter M.L."/>
            <person name="Field M.C."/>
            <person name="Kuo A."/>
            <person name="Paredez A."/>
            <person name="Chapman J."/>
            <person name="Pham J."/>
            <person name="Shu S."/>
            <person name="Neupane R."/>
            <person name="Cipriano M."/>
            <person name="Mancuso J."/>
            <person name="Tu H."/>
            <person name="Salamov A."/>
            <person name="Lindquist E."/>
            <person name="Shapiro H."/>
            <person name="Lucas S."/>
            <person name="Grigoriev I.V."/>
            <person name="Cande W.Z."/>
            <person name="Fulton C."/>
            <person name="Rokhsar D.S."/>
            <person name="Dawson S.C."/>
        </authorList>
    </citation>
    <scope>NUCLEOTIDE SEQUENCE [LARGE SCALE GENOMIC DNA]</scope>
    <source>
        <strain evidence="3 4">NEG-M</strain>
    </source>
</reference>
<evidence type="ECO:0000256" key="2">
    <source>
        <dbReference type="SAM" id="MobiDB-lite"/>
    </source>
</evidence>
<evidence type="ECO:0000313" key="3">
    <source>
        <dbReference type="EMBL" id="EFC42372.1"/>
    </source>
</evidence>
<dbReference type="SUPFAM" id="SSF48403">
    <property type="entry name" value="Ankyrin repeat"/>
    <property type="match status" value="2"/>
</dbReference>
<organism evidence="4">
    <name type="scientific">Naegleria gruberi</name>
    <name type="common">Amoeba</name>
    <dbReference type="NCBI Taxonomy" id="5762"/>
    <lineage>
        <taxon>Eukaryota</taxon>
        <taxon>Discoba</taxon>
        <taxon>Heterolobosea</taxon>
        <taxon>Tetramitia</taxon>
        <taxon>Eutetramitia</taxon>
        <taxon>Vahlkampfiidae</taxon>
        <taxon>Naegleria</taxon>
    </lineage>
</organism>